<dbReference type="InterPro" id="IPR036188">
    <property type="entry name" value="FAD/NAD-bd_sf"/>
</dbReference>
<sequence>MSRGVVVGSGPNGLAAAITLAAAGLEVTVLEAAAVPGGGTRSAEVTVPGLVHDECSGFHPLALDNAFSRRFDLAAHGLRWAAPPVQYAHPLDGGDGAAAYRSVDETADQFGVSALRYRQLFGSITGKFDRIAGEFLQPMLHVPRDPFPLAQFGIPAALPATWVARGLRDERAAALWTGVAAHAFHPLTTPLSSAIGVALGTAAHRYGWPVAIGGSATISRAMIALLESLGGTVVTDTTVTSLDQLDSPDVVLLDTSPQAAAGILSGKQPERVARAYRRYRHGPAAFQMAFAVEDGIPWSYEPARRAGTIHVAGSSSEVVAAERDTWSGRMPSKPFLLVGQQYLADPDRAAGNLVPVDAYAHVPAGFTGDARQLVVDQIERFAPGFTRRIRASHVRATATIAVDNPNYVGGDITTGANSARQLIFRPRVAFDPYSTGVDGVYLCSAATPPGAGAHGLCGFHAANSALKRLERGGDTQASRQQDSTQQGSS</sequence>
<dbReference type="Gene3D" id="3.50.50.60">
    <property type="entry name" value="FAD/NAD(P)-binding domain"/>
    <property type="match status" value="1"/>
</dbReference>
<organism evidence="1 2">
    <name type="scientific">Gordonia amicalis</name>
    <dbReference type="NCBI Taxonomy" id="89053"/>
    <lineage>
        <taxon>Bacteria</taxon>
        <taxon>Bacillati</taxon>
        <taxon>Actinomycetota</taxon>
        <taxon>Actinomycetes</taxon>
        <taxon>Mycobacteriales</taxon>
        <taxon>Gordoniaceae</taxon>
        <taxon>Gordonia</taxon>
    </lineage>
</organism>
<dbReference type="EMBL" id="JAWLKH010000004">
    <property type="protein sequence ID" value="MDV6311601.1"/>
    <property type="molecule type" value="Genomic_DNA"/>
</dbReference>
<dbReference type="RefSeq" id="WP_317510244.1">
    <property type="nucleotide sequence ID" value="NZ_JANJEV010000001.1"/>
</dbReference>
<reference evidence="1" key="1">
    <citation type="submission" date="2023-10" db="EMBL/GenBank/DDBJ databases">
        <title>Development of a sustainable strategy for remediation of hydrocarbon-contaminated territories based on the waste exchange concept.</title>
        <authorList>
            <person name="Krivoruchko A."/>
        </authorList>
    </citation>
    <scope>NUCLEOTIDE SEQUENCE</scope>
    <source>
        <strain evidence="1">IEGM 1279</strain>
    </source>
</reference>
<comment type="caution">
    <text evidence="1">The sequence shown here is derived from an EMBL/GenBank/DDBJ whole genome shotgun (WGS) entry which is preliminary data.</text>
</comment>
<dbReference type="Proteomes" id="UP001185922">
    <property type="component" value="Unassembled WGS sequence"/>
</dbReference>
<gene>
    <name evidence="1" type="ORF">R3Q15_06780</name>
</gene>
<proteinExistence type="predicted"/>
<name>A0AAE4R380_9ACTN</name>
<dbReference type="SUPFAM" id="SSF51905">
    <property type="entry name" value="FAD/NAD(P)-binding domain"/>
    <property type="match status" value="1"/>
</dbReference>
<evidence type="ECO:0000313" key="1">
    <source>
        <dbReference type="EMBL" id="MDV6311601.1"/>
    </source>
</evidence>
<dbReference type="PANTHER" id="PTHR10668:SF105">
    <property type="entry name" value="DEHYDROGENASE-RELATED"/>
    <property type="match status" value="1"/>
</dbReference>
<evidence type="ECO:0000313" key="2">
    <source>
        <dbReference type="Proteomes" id="UP001185922"/>
    </source>
</evidence>
<dbReference type="PRINTS" id="PR00411">
    <property type="entry name" value="PNDRDTASEI"/>
</dbReference>
<protein>
    <submittedName>
        <fullName evidence="1">NAD(P)/FAD-dependent oxidoreductase</fullName>
    </submittedName>
</protein>
<dbReference type="Pfam" id="PF13450">
    <property type="entry name" value="NAD_binding_8"/>
    <property type="match status" value="1"/>
</dbReference>
<dbReference type="PANTHER" id="PTHR10668">
    <property type="entry name" value="PHYTOENE DEHYDROGENASE"/>
    <property type="match status" value="1"/>
</dbReference>
<dbReference type="AlphaFoldDB" id="A0AAE4R380"/>
<accession>A0AAE4R380</accession>